<evidence type="ECO:0000256" key="2">
    <source>
        <dbReference type="ARBA" id="ARBA00022801"/>
    </source>
</evidence>
<keyword evidence="2" id="KW-0378">Hydrolase</keyword>
<evidence type="ECO:0000256" key="1">
    <source>
        <dbReference type="ARBA" id="ARBA00008645"/>
    </source>
</evidence>
<dbReference type="Pfam" id="PF00561">
    <property type="entry name" value="Abhydrolase_1"/>
    <property type="match status" value="1"/>
</dbReference>
<dbReference type="GO" id="GO:0016787">
    <property type="term" value="F:hydrolase activity"/>
    <property type="evidence" value="ECO:0007669"/>
    <property type="project" value="UniProtKB-KW"/>
</dbReference>
<dbReference type="SUPFAM" id="SSF53474">
    <property type="entry name" value="alpha/beta-Hydrolases"/>
    <property type="match status" value="1"/>
</dbReference>
<name>A0A834XP46_APHGI</name>
<dbReference type="GO" id="GO:0016020">
    <property type="term" value="C:membrane"/>
    <property type="evidence" value="ECO:0007669"/>
    <property type="project" value="TreeGrafter"/>
</dbReference>
<comment type="caution">
    <text evidence="4">The sequence shown here is derived from an EMBL/GenBank/DDBJ whole genome shotgun (WGS) entry which is preliminary data.</text>
</comment>
<feature type="domain" description="AB hydrolase-1" evidence="3">
    <location>
        <begin position="43"/>
        <end position="148"/>
    </location>
</feature>
<evidence type="ECO:0000259" key="3">
    <source>
        <dbReference type="Pfam" id="PF00561"/>
    </source>
</evidence>
<dbReference type="PRINTS" id="PR00111">
    <property type="entry name" value="ABHYDROLASE"/>
</dbReference>
<organism evidence="4 5">
    <name type="scientific">Aphidius gifuensis</name>
    <name type="common">Parasitoid wasp</name>
    <dbReference type="NCBI Taxonomy" id="684658"/>
    <lineage>
        <taxon>Eukaryota</taxon>
        <taxon>Metazoa</taxon>
        <taxon>Ecdysozoa</taxon>
        <taxon>Arthropoda</taxon>
        <taxon>Hexapoda</taxon>
        <taxon>Insecta</taxon>
        <taxon>Pterygota</taxon>
        <taxon>Neoptera</taxon>
        <taxon>Endopterygota</taxon>
        <taxon>Hymenoptera</taxon>
        <taxon>Apocrita</taxon>
        <taxon>Ichneumonoidea</taxon>
        <taxon>Braconidae</taxon>
        <taxon>Aphidiinae</taxon>
        <taxon>Aphidius</taxon>
    </lineage>
</organism>
<protein>
    <recommendedName>
        <fullName evidence="3">AB hydrolase-1 domain-containing protein</fullName>
    </recommendedName>
</protein>
<sequence length="314" mass="35725">MSNSSNQAVAKNGSENIEPEEVSIPVPWGHISGKWWGSRSIQPIITLHGRQDNSGSFDPLMKLLISNNKNHSYLCLDLPGHGYSSHLREGQYYFMHWDCLILLRRIIKYYQWNKIKILGHSLGGAIGFLYAATYPDEIDLLISLDIASPSVKKIPNLVTSTGNQIDKYLKYEKLTLDNVPCYEYDEMLGIVLDAYNGNITRKSAEILMIRGMQPASLPGKYYFSRDPRLKVSMLGFLTADLSKQYAEQIKCPYLNIRALQGLKNEISGHYEEILDIIKKKSSKFEYQEVEGTHHVHLNDPEKVAPLIENFLNSI</sequence>
<dbReference type="Gene3D" id="3.40.50.1820">
    <property type="entry name" value="alpha/beta hydrolase"/>
    <property type="match status" value="1"/>
</dbReference>
<comment type="similarity">
    <text evidence="1">Belongs to the AB hydrolase superfamily.</text>
</comment>
<dbReference type="OrthoDB" id="190201at2759"/>
<proteinExistence type="inferred from homology"/>
<evidence type="ECO:0000313" key="5">
    <source>
        <dbReference type="Proteomes" id="UP000639338"/>
    </source>
</evidence>
<dbReference type="InterPro" id="IPR000073">
    <property type="entry name" value="AB_hydrolase_1"/>
</dbReference>
<dbReference type="InterPro" id="IPR029058">
    <property type="entry name" value="AB_hydrolase_fold"/>
</dbReference>
<keyword evidence="5" id="KW-1185">Reference proteome</keyword>
<dbReference type="PANTHER" id="PTHR43798:SF14">
    <property type="entry name" value="SERINE HYDROLASE-LIKE PROTEIN DDB_G0286239"/>
    <property type="match status" value="1"/>
</dbReference>
<dbReference type="Proteomes" id="UP000639338">
    <property type="component" value="Unassembled WGS sequence"/>
</dbReference>
<reference evidence="4 5" key="1">
    <citation type="submission" date="2020-08" db="EMBL/GenBank/DDBJ databases">
        <title>Aphidius gifuensis genome sequencing and assembly.</title>
        <authorList>
            <person name="Du Z."/>
        </authorList>
    </citation>
    <scope>NUCLEOTIDE SEQUENCE [LARGE SCALE GENOMIC DNA]</scope>
    <source>
        <strain evidence="4">YNYX2018</strain>
        <tissue evidence="4">Adults</tissue>
    </source>
</reference>
<gene>
    <name evidence="4" type="ORF">HCN44_007120</name>
</gene>
<dbReference type="InterPro" id="IPR050266">
    <property type="entry name" value="AB_hydrolase_sf"/>
</dbReference>
<dbReference type="AlphaFoldDB" id="A0A834XP46"/>
<evidence type="ECO:0000313" key="4">
    <source>
        <dbReference type="EMBL" id="KAF7988810.1"/>
    </source>
</evidence>
<accession>A0A834XP46</accession>
<dbReference type="PANTHER" id="PTHR43798">
    <property type="entry name" value="MONOACYLGLYCEROL LIPASE"/>
    <property type="match status" value="1"/>
</dbReference>
<dbReference type="EMBL" id="JACMRX010000005">
    <property type="protein sequence ID" value="KAF7988810.1"/>
    <property type="molecule type" value="Genomic_DNA"/>
</dbReference>